<sequence length="62" mass="7035">MTGTNLISHINNNILAILWILLFLKSKKENSLKAGHIILLIFAFIILSNSIYKTFIMLTGFL</sequence>
<keyword evidence="1" id="KW-0472">Membrane</keyword>
<accession>A0AAX1QBQ9</accession>
<dbReference type="AlphaFoldDB" id="A0AAX1QBQ9"/>
<evidence type="ECO:0000313" key="3">
    <source>
        <dbReference type="Proteomes" id="UP000250174"/>
    </source>
</evidence>
<keyword evidence="1" id="KW-0812">Transmembrane</keyword>
<dbReference type="Proteomes" id="UP000250174">
    <property type="component" value="Unassembled WGS sequence"/>
</dbReference>
<comment type="caution">
    <text evidence="2">The sequence shown here is derived from an EMBL/GenBank/DDBJ whole genome shotgun (WGS) entry which is preliminary data.</text>
</comment>
<name>A0AAX1QBQ9_9BACI</name>
<keyword evidence="1" id="KW-1133">Transmembrane helix</keyword>
<feature type="transmembrane region" description="Helical" evidence="1">
    <location>
        <begin position="6"/>
        <end position="24"/>
    </location>
</feature>
<organism evidence="2 3">
    <name type="scientific">Priestia endophytica</name>
    <dbReference type="NCBI Taxonomy" id="135735"/>
    <lineage>
        <taxon>Bacteria</taxon>
        <taxon>Bacillati</taxon>
        <taxon>Bacillota</taxon>
        <taxon>Bacilli</taxon>
        <taxon>Bacillales</taxon>
        <taxon>Bacillaceae</taxon>
        <taxon>Priestia</taxon>
    </lineage>
</organism>
<protein>
    <submittedName>
        <fullName evidence="2">Uncharacterized protein</fullName>
    </submittedName>
</protein>
<dbReference type="EMBL" id="LVYK01000014">
    <property type="protein sequence ID" value="RAS78334.1"/>
    <property type="molecule type" value="Genomic_DNA"/>
</dbReference>
<proteinExistence type="predicted"/>
<evidence type="ECO:0000256" key="1">
    <source>
        <dbReference type="SAM" id="Phobius"/>
    </source>
</evidence>
<feature type="transmembrane region" description="Helical" evidence="1">
    <location>
        <begin position="36"/>
        <end position="58"/>
    </location>
</feature>
<evidence type="ECO:0000313" key="2">
    <source>
        <dbReference type="EMBL" id="RAS78334.1"/>
    </source>
</evidence>
<gene>
    <name evidence="2" type="ORF">A3864_08835</name>
</gene>
<reference evidence="2 3" key="1">
    <citation type="submission" date="2016-03" db="EMBL/GenBank/DDBJ databases">
        <title>Comparison of Bacillus endophyticus and B. anthracis characteristics using whole genome sequence analysis and microbiological techniques.</title>
        <authorList>
            <person name="Lekota K.E."/>
            <person name="Mafofo J."/>
            <person name="Rees J."/>
            <person name="Muchadeyi F.C."/>
            <person name="Madoroba E."/>
            <person name="Van Heerden H."/>
        </authorList>
    </citation>
    <scope>NUCLEOTIDE SEQUENCE [LARGE SCALE GENOMIC DNA]</scope>
    <source>
        <strain evidence="2 3">3631_10C</strain>
    </source>
</reference>